<comment type="caution">
    <text evidence="1">The sequence shown here is derived from an EMBL/GenBank/DDBJ whole genome shotgun (WGS) entry which is preliminary data.</text>
</comment>
<gene>
    <name evidence="1" type="ORF">E4U56_002150</name>
</gene>
<dbReference type="OrthoDB" id="4842715at2759"/>
<sequence>MDWKQARDDPSAEPDERLEEHHRFKAVVRADKKRFWEEVIDACENTNILWEIEVWHKAKARLDPPPIQPNGSVVQDSVGKAKALWLPRKMTSLETPLKTGEVRTRITAWLGLRTLRWRSWKWPPLDLSIIDSYGAGCGQHNDQSHVAVLAPGTSSKTGISPLCGGAFSFHISPP</sequence>
<reference evidence="1" key="1">
    <citation type="journal article" date="2020" name="bioRxiv">
        <title>Whole genome comparisons of ergot fungi reveals the divergence and evolution of species within the genus Claviceps are the result of varying mechanisms driving genome evolution and host range expansion.</title>
        <authorList>
            <person name="Wyka S.A."/>
            <person name="Mondo S.J."/>
            <person name="Liu M."/>
            <person name="Dettman J."/>
            <person name="Nalam V."/>
            <person name="Broders K.D."/>
        </authorList>
    </citation>
    <scope>NUCLEOTIDE SEQUENCE</scope>
    <source>
        <strain evidence="1">CCC 1102</strain>
    </source>
</reference>
<name>A0A9P7MPG8_9HYPO</name>
<proteinExistence type="predicted"/>
<dbReference type="Proteomes" id="UP000784919">
    <property type="component" value="Unassembled WGS sequence"/>
</dbReference>
<evidence type="ECO:0000313" key="2">
    <source>
        <dbReference type="Proteomes" id="UP000784919"/>
    </source>
</evidence>
<accession>A0A9P7MPG8</accession>
<dbReference type="AlphaFoldDB" id="A0A9P7MPG8"/>
<dbReference type="EMBL" id="SRPS01000168">
    <property type="protein sequence ID" value="KAG5964494.1"/>
    <property type="molecule type" value="Genomic_DNA"/>
</dbReference>
<organism evidence="1 2">
    <name type="scientific">Claviceps arundinis</name>
    <dbReference type="NCBI Taxonomy" id="1623583"/>
    <lineage>
        <taxon>Eukaryota</taxon>
        <taxon>Fungi</taxon>
        <taxon>Dikarya</taxon>
        <taxon>Ascomycota</taxon>
        <taxon>Pezizomycotina</taxon>
        <taxon>Sordariomycetes</taxon>
        <taxon>Hypocreomycetidae</taxon>
        <taxon>Hypocreales</taxon>
        <taxon>Clavicipitaceae</taxon>
        <taxon>Claviceps</taxon>
    </lineage>
</organism>
<protein>
    <submittedName>
        <fullName evidence="1">Uncharacterized protein</fullName>
    </submittedName>
</protein>
<evidence type="ECO:0000313" key="1">
    <source>
        <dbReference type="EMBL" id="KAG5964494.1"/>
    </source>
</evidence>